<keyword evidence="3" id="KW-1185">Reference proteome</keyword>
<organism evidence="2 3">
    <name type="scientific">Nonomuraea solani</name>
    <dbReference type="NCBI Taxonomy" id="1144553"/>
    <lineage>
        <taxon>Bacteria</taxon>
        <taxon>Bacillati</taxon>
        <taxon>Actinomycetota</taxon>
        <taxon>Actinomycetes</taxon>
        <taxon>Streptosporangiales</taxon>
        <taxon>Streptosporangiaceae</taxon>
        <taxon>Nonomuraea</taxon>
    </lineage>
</organism>
<name>A0A1H6ESJ7_9ACTN</name>
<gene>
    <name evidence="2" type="ORF">SAMN05444920_11819</name>
</gene>
<accession>A0A1H6ESJ7</accession>
<protein>
    <submittedName>
        <fullName evidence="2">Tn3 transposase DDE domain-containing protein</fullName>
    </submittedName>
</protein>
<dbReference type="GO" id="GO:0006313">
    <property type="term" value="P:DNA transposition"/>
    <property type="evidence" value="ECO:0007669"/>
    <property type="project" value="InterPro"/>
</dbReference>
<dbReference type="AlphaFoldDB" id="A0A1H6ESJ7"/>
<dbReference type="EMBL" id="FNVT01000018">
    <property type="protein sequence ID" value="SEH00830.1"/>
    <property type="molecule type" value="Genomic_DNA"/>
</dbReference>
<dbReference type="InterPro" id="IPR002513">
    <property type="entry name" value="Tn3_Tnp_DDE_dom"/>
</dbReference>
<evidence type="ECO:0000313" key="2">
    <source>
        <dbReference type="EMBL" id="SEH00830.1"/>
    </source>
</evidence>
<feature type="domain" description="Tn3 transposase DDE" evidence="1">
    <location>
        <begin position="3"/>
        <end position="52"/>
    </location>
</feature>
<proteinExistence type="predicted"/>
<dbReference type="Pfam" id="PF01526">
    <property type="entry name" value="DDE_Tnp_Tn3"/>
    <property type="match status" value="1"/>
</dbReference>
<reference evidence="2 3" key="1">
    <citation type="submission" date="2016-10" db="EMBL/GenBank/DDBJ databases">
        <authorList>
            <person name="de Groot N.N."/>
        </authorList>
    </citation>
    <scope>NUCLEOTIDE SEQUENCE [LARGE SCALE GENOMIC DNA]</scope>
    <source>
        <strain evidence="2 3">CGMCC 4.7037</strain>
    </source>
</reference>
<sequence length="75" mass="8386">MGFITNVCILWNTVYTARALDEIRAEGKKIAAADIARLSPLGFEHFNFLGRYNFALPEIIRDGALRPLRTPPPGQ</sequence>
<dbReference type="GO" id="GO:0004803">
    <property type="term" value="F:transposase activity"/>
    <property type="evidence" value="ECO:0007669"/>
    <property type="project" value="InterPro"/>
</dbReference>
<evidence type="ECO:0000313" key="3">
    <source>
        <dbReference type="Proteomes" id="UP000236732"/>
    </source>
</evidence>
<dbReference type="Proteomes" id="UP000236732">
    <property type="component" value="Unassembled WGS sequence"/>
</dbReference>
<evidence type="ECO:0000259" key="1">
    <source>
        <dbReference type="Pfam" id="PF01526"/>
    </source>
</evidence>